<feature type="transmembrane region" description="Helical" evidence="2">
    <location>
        <begin position="261"/>
        <end position="289"/>
    </location>
</feature>
<dbReference type="PANTHER" id="PTHR34219:SF9">
    <property type="entry name" value="IRON-REGULATED INNER MEMBRANE PROTEIN"/>
    <property type="match status" value="1"/>
</dbReference>
<evidence type="ECO:0000256" key="1">
    <source>
        <dbReference type="SAM" id="MobiDB-lite"/>
    </source>
</evidence>
<dbReference type="InterPro" id="IPR005625">
    <property type="entry name" value="PepSY-ass_TM"/>
</dbReference>
<dbReference type="Pfam" id="PF03929">
    <property type="entry name" value="PepSY_TM"/>
    <property type="match status" value="1"/>
</dbReference>
<keyword evidence="2" id="KW-0472">Membrane</keyword>
<evidence type="ECO:0000313" key="4">
    <source>
        <dbReference type="Proteomes" id="UP000270342"/>
    </source>
</evidence>
<gene>
    <name evidence="3" type="ORF">D7S86_26835</name>
</gene>
<proteinExistence type="predicted"/>
<dbReference type="PANTHER" id="PTHR34219">
    <property type="entry name" value="IRON-REGULATED INNER MEMBRANE PROTEIN-RELATED"/>
    <property type="match status" value="1"/>
</dbReference>
<reference evidence="3 4" key="1">
    <citation type="submission" date="2018-10" db="EMBL/GenBank/DDBJ databases">
        <title>Robbsia sp. DHC34, isolated from soil.</title>
        <authorList>
            <person name="Gao Z.-H."/>
            <person name="Qiu L.-H."/>
        </authorList>
    </citation>
    <scope>NUCLEOTIDE SEQUENCE [LARGE SCALE GENOMIC DNA]</scope>
    <source>
        <strain evidence="3 4">DHC34</strain>
    </source>
</reference>
<name>A0A494X5X9_9BURK</name>
<protein>
    <submittedName>
        <fullName evidence="3">PepSY domain-containing protein</fullName>
    </submittedName>
</protein>
<feature type="region of interest" description="Disordered" evidence="1">
    <location>
        <begin position="569"/>
        <end position="595"/>
    </location>
</feature>
<sequence length="595" mass="63656">MRSSTLRGFQWLHTWAGICASFMLFIAFVGGTLTMFHDEIERWERPASRHFAVDGGPAQRLVGTLVALHPMAADNFGIVLANATHREPYVYWSDGADWQEARLANGGKSPLDKSLGFDDFTQDTTSAAEQAEIAQRAHLKKLEIERRARNASAASAASAAGHPTPLVKTPPEPFNPATIMVDHDTLDLSTTPGVGDFVDRLHYSLALPEFGLYVMGIVSLMFGVALVTGLMTHLPRLSRDLFALRPGSNLKMFWQDAHNAVGVLALPFHAVIAITGCVLCLGLVAAMLFNTIAFNGELMDEITSMRASVPAKPVVAVPGAPMNVDGLVAHARAANPDFTPRWIAYVRYGADDGTAEVWGDSDRALGSLGSVLLRLNDGAVLAQQTASTRDANHTVSSAIYGLHFGSYGGVAVRWIYFVLGITGAVLVYTGNLLWIEARRKRAGDEQPLSTRHIARATVAVCIGSCAGIAFAFDMALLVPSFDAASVYLTALLGAVVWSIARAPVIAARDLLVATAVCSALVPVLDALLTSDNLFHSLRYGDWQLAGIDLAGLAFAALFATLAVFTHRRGRDGDPKSVWATPSNGPVAALRKPSET</sequence>
<evidence type="ECO:0000313" key="3">
    <source>
        <dbReference type="EMBL" id="RKP45051.1"/>
    </source>
</evidence>
<feature type="transmembrane region" description="Helical" evidence="2">
    <location>
        <begin position="414"/>
        <end position="435"/>
    </location>
</feature>
<dbReference type="OrthoDB" id="9776609at2"/>
<organism evidence="3 4">
    <name type="scientific">Pararobbsia silviterrae</name>
    <dbReference type="NCBI Taxonomy" id="1792498"/>
    <lineage>
        <taxon>Bacteria</taxon>
        <taxon>Pseudomonadati</taxon>
        <taxon>Pseudomonadota</taxon>
        <taxon>Betaproteobacteria</taxon>
        <taxon>Burkholderiales</taxon>
        <taxon>Burkholderiaceae</taxon>
        <taxon>Pararobbsia</taxon>
    </lineage>
</organism>
<evidence type="ECO:0000256" key="2">
    <source>
        <dbReference type="SAM" id="Phobius"/>
    </source>
</evidence>
<accession>A0A494X5X9</accession>
<feature type="transmembrane region" description="Helical" evidence="2">
    <location>
        <begin position="484"/>
        <end position="503"/>
    </location>
</feature>
<keyword evidence="2" id="KW-0812">Transmembrane</keyword>
<dbReference type="RefSeq" id="WP_121091177.1">
    <property type="nucleotide sequence ID" value="NZ_RBZU01000018.1"/>
</dbReference>
<keyword evidence="2" id="KW-1133">Transmembrane helix</keyword>
<feature type="transmembrane region" description="Helical" evidence="2">
    <location>
        <begin position="456"/>
        <end position="478"/>
    </location>
</feature>
<dbReference type="Proteomes" id="UP000270342">
    <property type="component" value="Unassembled WGS sequence"/>
</dbReference>
<feature type="transmembrane region" description="Helical" evidence="2">
    <location>
        <begin position="210"/>
        <end position="231"/>
    </location>
</feature>
<dbReference type="AlphaFoldDB" id="A0A494X5X9"/>
<keyword evidence="4" id="KW-1185">Reference proteome</keyword>
<feature type="transmembrane region" description="Helical" evidence="2">
    <location>
        <begin position="542"/>
        <end position="565"/>
    </location>
</feature>
<comment type="caution">
    <text evidence="3">The sequence shown here is derived from an EMBL/GenBank/DDBJ whole genome shotgun (WGS) entry which is preliminary data.</text>
</comment>
<feature type="transmembrane region" description="Helical" evidence="2">
    <location>
        <begin position="12"/>
        <end position="36"/>
    </location>
</feature>
<dbReference type="EMBL" id="RBZU01000018">
    <property type="protein sequence ID" value="RKP45051.1"/>
    <property type="molecule type" value="Genomic_DNA"/>
</dbReference>
<feature type="transmembrane region" description="Helical" evidence="2">
    <location>
        <begin position="510"/>
        <end position="530"/>
    </location>
</feature>